<dbReference type="PANTHER" id="PTHR28216:SF1">
    <property type="entry name" value="DASH COMPLEX SUBUNIT DUO1"/>
    <property type="match status" value="1"/>
</dbReference>
<dbReference type="OrthoDB" id="5599235at2759"/>
<keyword evidence="11" id="KW-0995">Kinetochore</keyword>
<evidence type="ECO:0000256" key="10">
    <source>
        <dbReference type="ARBA" id="ARBA00022829"/>
    </source>
</evidence>
<evidence type="ECO:0000256" key="1">
    <source>
        <dbReference type="ARBA" id="ARBA00004123"/>
    </source>
</evidence>
<reference evidence="20 21" key="1">
    <citation type="submission" date="2013-03" db="EMBL/GenBank/DDBJ databases">
        <title>The Genome Sequence of Capronia epimyces CBS 606.96.</title>
        <authorList>
            <consortium name="The Broad Institute Genomics Platform"/>
            <person name="Cuomo C."/>
            <person name="de Hoog S."/>
            <person name="Gorbushina A."/>
            <person name="Walker B."/>
            <person name="Young S.K."/>
            <person name="Zeng Q."/>
            <person name="Gargeya S."/>
            <person name="Fitzgerald M."/>
            <person name="Haas B."/>
            <person name="Abouelleil A."/>
            <person name="Allen A.W."/>
            <person name="Alvarado L."/>
            <person name="Arachchi H.M."/>
            <person name="Berlin A.M."/>
            <person name="Chapman S.B."/>
            <person name="Gainer-Dewar J."/>
            <person name="Goldberg J."/>
            <person name="Griggs A."/>
            <person name="Gujja S."/>
            <person name="Hansen M."/>
            <person name="Howarth C."/>
            <person name="Imamovic A."/>
            <person name="Ireland A."/>
            <person name="Larimer J."/>
            <person name="McCowan C."/>
            <person name="Murphy C."/>
            <person name="Pearson M."/>
            <person name="Poon T.W."/>
            <person name="Priest M."/>
            <person name="Roberts A."/>
            <person name="Saif S."/>
            <person name="Shea T."/>
            <person name="Sisk P."/>
            <person name="Sykes S."/>
            <person name="Wortman J."/>
            <person name="Nusbaum C."/>
            <person name="Birren B."/>
        </authorList>
    </citation>
    <scope>NUCLEOTIDE SEQUENCE [LARGE SCALE GENOMIC DNA]</scope>
    <source>
        <strain evidence="20 21">CBS 606.96</strain>
    </source>
</reference>
<evidence type="ECO:0000256" key="18">
    <source>
        <dbReference type="ARBA" id="ARBA00044358"/>
    </source>
</evidence>
<evidence type="ECO:0000256" key="4">
    <source>
        <dbReference type="ARBA" id="ARBA00005366"/>
    </source>
</evidence>
<feature type="compositionally biased region" description="Low complexity" evidence="19">
    <location>
        <begin position="205"/>
        <end position="218"/>
    </location>
</feature>
<dbReference type="GO" id="GO:0005874">
    <property type="term" value="C:microtubule"/>
    <property type="evidence" value="ECO:0007669"/>
    <property type="project" value="UniProtKB-KW"/>
</dbReference>
<keyword evidence="8" id="KW-0493">Microtubule</keyword>
<evidence type="ECO:0000256" key="8">
    <source>
        <dbReference type="ARBA" id="ARBA00022701"/>
    </source>
</evidence>
<proteinExistence type="inferred from homology"/>
<evidence type="ECO:0000256" key="2">
    <source>
        <dbReference type="ARBA" id="ARBA00004186"/>
    </source>
</evidence>
<evidence type="ECO:0000256" key="12">
    <source>
        <dbReference type="ARBA" id="ARBA00023054"/>
    </source>
</evidence>
<dbReference type="Gene3D" id="1.20.5.300">
    <property type="match status" value="1"/>
</dbReference>
<feature type="compositionally biased region" description="Basic and acidic residues" evidence="19">
    <location>
        <begin position="1"/>
        <end position="10"/>
    </location>
</feature>
<keyword evidence="6" id="KW-0963">Cytoplasm</keyword>
<dbReference type="GO" id="GO:0051301">
    <property type="term" value="P:cell division"/>
    <property type="evidence" value="ECO:0007669"/>
    <property type="project" value="UniProtKB-KW"/>
</dbReference>
<feature type="compositionally biased region" description="Polar residues" evidence="19">
    <location>
        <begin position="195"/>
        <end position="204"/>
    </location>
</feature>
<comment type="similarity">
    <text evidence="4">Belongs to the DASH complex DUO1 family.</text>
</comment>
<dbReference type="AlphaFoldDB" id="W9XR57"/>
<keyword evidence="12" id="KW-0175">Coiled coil</keyword>
<dbReference type="eggNOG" id="ENOG502SCC0">
    <property type="taxonomic scope" value="Eukaryota"/>
</dbReference>
<keyword evidence="21" id="KW-1185">Reference proteome</keyword>
<evidence type="ECO:0000256" key="13">
    <source>
        <dbReference type="ARBA" id="ARBA00023212"/>
    </source>
</evidence>
<dbReference type="GO" id="GO:0072686">
    <property type="term" value="C:mitotic spindle"/>
    <property type="evidence" value="ECO:0007669"/>
    <property type="project" value="InterPro"/>
</dbReference>
<evidence type="ECO:0000256" key="19">
    <source>
        <dbReference type="SAM" id="MobiDB-lite"/>
    </source>
</evidence>
<organism evidence="20 21">
    <name type="scientific">Capronia epimyces CBS 606.96</name>
    <dbReference type="NCBI Taxonomy" id="1182542"/>
    <lineage>
        <taxon>Eukaryota</taxon>
        <taxon>Fungi</taxon>
        <taxon>Dikarya</taxon>
        <taxon>Ascomycota</taxon>
        <taxon>Pezizomycotina</taxon>
        <taxon>Eurotiomycetes</taxon>
        <taxon>Chaetothyriomycetidae</taxon>
        <taxon>Chaetothyriales</taxon>
        <taxon>Herpotrichiellaceae</taxon>
        <taxon>Capronia</taxon>
    </lineage>
</organism>
<dbReference type="Proteomes" id="UP000019478">
    <property type="component" value="Unassembled WGS sequence"/>
</dbReference>
<dbReference type="GO" id="GO:0007059">
    <property type="term" value="P:chromosome segregation"/>
    <property type="evidence" value="ECO:0007669"/>
    <property type="project" value="UniProtKB-KW"/>
</dbReference>
<evidence type="ECO:0000256" key="14">
    <source>
        <dbReference type="ARBA" id="ARBA00023242"/>
    </source>
</evidence>
<evidence type="ECO:0000256" key="3">
    <source>
        <dbReference type="ARBA" id="ARBA00004629"/>
    </source>
</evidence>
<dbReference type="Pfam" id="PF08651">
    <property type="entry name" value="DASH_Duo1"/>
    <property type="match status" value="1"/>
</dbReference>
<evidence type="ECO:0000256" key="16">
    <source>
        <dbReference type="ARBA" id="ARBA00023328"/>
    </source>
</evidence>
<feature type="compositionally biased region" description="Basic and acidic residues" evidence="19">
    <location>
        <begin position="37"/>
        <end position="49"/>
    </location>
</feature>
<dbReference type="EMBL" id="AMGY01000005">
    <property type="protein sequence ID" value="EXJ83027.1"/>
    <property type="molecule type" value="Genomic_DNA"/>
</dbReference>
<dbReference type="GO" id="GO:0000278">
    <property type="term" value="P:mitotic cell cycle"/>
    <property type="evidence" value="ECO:0007669"/>
    <property type="project" value="InterPro"/>
</dbReference>
<dbReference type="PANTHER" id="PTHR28216">
    <property type="entry name" value="DASH COMPLEX SUBUNIT DUO1"/>
    <property type="match status" value="1"/>
</dbReference>
<dbReference type="RefSeq" id="XP_007735150.1">
    <property type="nucleotide sequence ID" value="XM_007736960.1"/>
</dbReference>
<evidence type="ECO:0000313" key="21">
    <source>
        <dbReference type="Proteomes" id="UP000019478"/>
    </source>
</evidence>
<evidence type="ECO:0000256" key="5">
    <source>
        <dbReference type="ARBA" id="ARBA00022454"/>
    </source>
</evidence>
<evidence type="ECO:0000313" key="20">
    <source>
        <dbReference type="EMBL" id="EXJ83027.1"/>
    </source>
</evidence>
<feature type="compositionally biased region" description="Basic and acidic residues" evidence="19">
    <location>
        <begin position="127"/>
        <end position="162"/>
    </location>
</feature>
<evidence type="ECO:0000256" key="7">
    <source>
        <dbReference type="ARBA" id="ARBA00022618"/>
    </source>
</evidence>
<comment type="subcellular location">
    <subcellularLocation>
        <location evidence="3">Chromosome</location>
        <location evidence="3">Centromere</location>
        <location evidence="3">Kinetochore</location>
    </subcellularLocation>
    <subcellularLocation>
        <location evidence="2">Cytoplasm</location>
        <location evidence="2">Cytoskeleton</location>
        <location evidence="2">Spindle</location>
    </subcellularLocation>
    <subcellularLocation>
        <location evidence="1">Nucleus</location>
    </subcellularLocation>
</comment>
<dbReference type="STRING" id="1182542.W9XR57"/>
<protein>
    <recommendedName>
        <fullName evidence="17">DASH complex subunit DUO1</fullName>
    </recommendedName>
    <alternativeName>
        <fullName evidence="18">Outer kinetochore protein DUO1</fullName>
    </alternativeName>
</protein>
<dbReference type="GeneID" id="19170950"/>
<feature type="region of interest" description="Disordered" evidence="19">
    <location>
        <begin position="1"/>
        <end position="49"/>
    </location>
</feature>
<keyword evidence="15" id="KW-0131">Cell cycle</keyword>
<evidence type="ECO:0000256" key="15">
    <source>
        <dbReference type="ARBA" id="ARBA00023306"/>
    </source>
</evidence>
<evidence type="ECO:0000256" key="9">
    <source>
        <dbReference type="ARBA" id="ARBA00022776"/>
    </source>
</evidence>
<accession>W9XR57</accession>
<keyword evidence="9" id="KW-0498">Mitosis</keyword>
<dbReference type="GO" id="GO:0042729">
    <property type="term" value="C:DASH complex"/>
    <property type="evidence" value="ECO:0007669"/>
    <property type="project" value="InterPro"/>
</dbReference>
<sequence>MSFDGTRMEEAGDEVPLDSSAESAKISTRYPNSSRPTYEEQSAREENLHRELESVRQVNDAIEGVIQSLGKAKDNMTNVNDTVNAASTLLNTWTRILSQTEHNQRLILDPSWRGASQDIADIEEEISEKQRAADRREIEEEEEKRLAAARQAEADEKRKAESQTKQAKAPARSGSRIGTTARGTKAPTPSYVQMGGSSNNTNTVSKRGTSSSRRSTSGIGRGVAGRGARGRG</sequence>
<evidence type="ECO:0000256" key="6">
    <source>
        <dbReference type="ARBA" id="ARBA00022490"/>
    </source>
</evidence>
<keyword evidence="16" id="KW-0137">Centromere</keyword>
<dbReference type="HOGENOM" id="CLU_074400_1_0_1"/>
<keyword evidence="14" id="KW-0539">Nucleus</keyword>
<dbReference type="InterPro" id="IPR013960">
    <property type="entry name" value="DASH_Duo1"/>
</dbReference>
<evidence type="ECO:0000256" key="17">
    <source>
        <dbReference type="ARBA" id="ARBA00044152"/>
    </source>
</evidence>
<evidence type="ECO:0000256" key="11">
    <source>
        <dbReference type="ARBA" id="ARBA00022838"/>
    </source>
</evidence>
<keyword evidence="13" id="KW-0206">Cytoskeleton</keyword>
<keyword evidence="7" id="KW-0132">Cell division</keyword>
<name>W9XR57_9EURO</name>
<feature type="region of interest" description="Disordered" evidence="19">
    <location>
        <begin position="127"/>
        <end position="232"/>
    </location>
</feature>
<keyword evidence="5" id="KW-0158">Chromosome</keyword>
<feature type="compositionally biased region" description="Gly residues" evidence="19">
    <location>
        <begin position="219"/>
        <end position="232"/>
    </location>
</feature>
<gene>
    <name evidence="20" type="ORF">A1O3_06844</name>
</gene>
<feature type="compositionally biased region" description="Polar residues" evidence="19">
    <location>
        <begin position="20"/>
        <end position="36"/>
    </location>
</feature>
<comment type="caution">
    <text evidence="20">The sequence shown here is derived from an EMBL/GenBank/DDBJ whole genome shotgun (WGS) entry which is preliminary data.</text>
</comment>
<keyword evidence="10" id="KW-0159">Chromosome partition</keyword>